<dbReference type="PANTHER" id="PTHR43240">
    <property type="entry name" value="1,4-DIHYDROXY-2-NAPHTHOYL-COA THIOESTERASE 1"/>
    <property type="match status" value="1"/>
</dbReference>
<protein>
    <submittedName>
        <fullName evidence="4">Hotdog fold thioesterase</fullName>
    </submittedName>
</protein>
<evidence type="ECO:0000313" key="4">
    <source>
        <dbReference type="EMBL" id="MDP8187907.1"/>
    </source>
</evidence>
<proteinExistence type="inferred from homology"/>
<dbReference type="SUPFAM" id="SSF54637">
    <property type="entry name" value="Thioesterase/thiol ester dehydrase-isomerase"/>
    <property type="match status" value="1"/>
</dbReference>
<reference evidence="4" key="1">
    <citation type="journal article" date="2023" name="Front. Microbiol.">
        <title>Phylogeography and host specificity of Pasteurellaceae pathogenic to sea-farmed fish in the north-east Atlantic.</title>
        <authorList>
            <person name="Gulla S."/>
            <person name="Colquhoun D.J."/>
            <person name="Olsen A.B."/>
            <person name="Spilsberg B."/>
            <person name="Lagesen K."/>
            <person name="Aakesson C.P."/>
            <person name="Strom S."/>
            <person name="Manji F."/>
            <person name="Birkbeck T.H."/>
            <person name="Nilsen H.K."/>
        </authorList>
    </citation>
    <scope>NUCLEOTIDE SEQUENCE</scope>
    <source>
        <strain evidence="4">VIB1234</strain>
    </source>
</reference>
<evidence type="ECO:0000256" key="2">
    <source>
        <dbReference type="ARBA" id="ARBA00022801"/>
    </source>
</evidence>
<dbReference type="Gene3D" id="3.10.129.10">
    <property type="entry name" value="Hotdog Thioesterase"/>
    <property type="match status" value="1"/>
</dbReference>
<dbReference type="EMBL" id="JASAYJ010000022">
    <property type="protein sequence ID" value="MDP8187907.1"/>
    <property type="molecule type" value="Genomic_DNA"/>
</dbReference>
<evidence type="ECO:0000313" key="5">
    <source>
        <dbReference type="Proteomes" id="UP001230466"/>
    </source>
</evidence>
<dbReference type="AlphaFoldDB" id="A0AAW8CPX9"/>
<comment type="caution">
    <text evidence="4">The sequence shown here is derived from an EMBL/GenBank/DDBJ whole genome shotgun (WGS) entry which is preliminary data.</text>
</comment>
<organism evidence="4 5">
    <name type="scientific">Pasteurella atlantica</name>
    <dbReference type="NCBI Taxonomy" id="2827233"/>
    <lineage>
        <taxon>Bacteria</taxon>
        <taxon>Pseudomonadati</taxon>
        <taxon>Pseudomonadota</taxon>
        <taxon>Gammaproteobacteria</taxon>
        <taxon>Pasteurellales</taxon>
        <taxon>Pasteurellaceae</taxon>
        <taxon>Pasteurella</taxon>
    </lineage>
</organism>
<dbReference type="Proteomes" id="UP001230466">
    <property type="component" value="Unassembled WGS sequence"/>
</dbReference>
<gene>
    <name evidence="4" type="ORF">QJU78_09065</name>
</gene>
<dbReference type="PANTHER" id="PTHR43240:SF5">
    <property type="entry name" value="1,4-DIHYDROXY-2-NAPHTHOYL-COA THIOESTERASE 1"/>
    <property type="match status" value="1"/>
</dbReference>
<dbReference type="RefSeq" id="WP_211599141.1">
    <property type="nucleotide sequence ID" value="NZ_JAGRQI010000023.1"/>
</dbReference>
<feature type="domain" description="Thioesterase" evidence="3">
    <location>
        <begin position="51"/>
        <end position="127"/>
    </location>
</feature>
<sequence>MSIWKKEPNIEELNQLCKNCAVAHLGVTFNDFGDNWLSAKLTVDHRTVQPFGLLHGGVSAFIAETLGSAASLLCCSANQIPVGKKLTIEHLKPIKRGLVNAVARPVKLDENQHIWEISQYNEQKECCAISQLVVRIIEK</sequence>
<dbReference type="Pfam" id="PF03061">
    <property type="entry name" value="4HBT"/>
    <property type="match status" value="1"/>
</dbReference>
<dbReference type="InterPro" id="IPR003736">
    <property type="entry name" value="PAAI_dom"/>
</dbReference>
<dbReference type="InterPro" id="IPR006683">
    <property type="entry name" value="Thioestr_dom"/>
</dbReference>
<dbReference type="CDD" id="cd03443">
    <property type="entry name" value="PaaI_thioesterase"/>
    <property type="match status" value="1"/>
</dbReference>
<dbReference type="InterPro" id="IPR029069">
    <property type="entry name" value="HotDog_dom_sf"/>
</dbReference>
<dbReference type="NCBIfam" id="TIGR00369">
    <property type="entry name" value="unchar_dom_1"/>
    <property type="match status" value="1"/>
</dbReference>
<name>A0AAW8CPX9_9PAST</name>
<comment type="similarity">
    <text evidence="1">Belongs to the thioesterase PaaI family.</text>
</comment>
<evidence type="ECO:0000256" key="1">
    <source>
        <dbReference type="ARBA" id="ARBA00008324"/>
    </source>
</evidence>
<dbReference type="GO" id="GO:0005829">
    <property type="term" value="C:cytosol"/>
    <property type="evidence" value="ECO:0007669"/>
    <property type="project" value="TreeGrafter"/>
</dbReference>
<keyword evidence="2" id="KW-0378">Hydrolase</keyword>
<evidence type="ECO:0000259" key="3">
    <source>
        <dbReference type="Pfam" id="PF03061"/>
    </source>
</evidence>
<dbReference type="GO" id="GO:0061522">
    <property type="term" value="F:1,4-dihydroxy-2-naphthoyl-CoA thioesterase activity"/>
    <property type="evidence" value="ECO:0007669"/>
    <property type="project" value="TreeGrafter"/>
</dbReference>
<accession>A0AAW8CPX9</accession>